<sequence>MLKNEDIDFTISGSKFLLRKRIFKILEIDIDDSYKEVTLLDIEVGIPCIVDLTYSQAEYIKETKLMNQQYIIASYISIIGDSGLSGEWQL</sequence>
<reference evidence="1" key="1">
    <citation type="submission" date="2011-01" db="EMBL/GenBank/DDBJ databases">
        <authorList>
            <person name="Muzny D."/>
            <person name="Qin X."/>
            <person name="Buhay C."/>
            <person name="Dugan-Rocha S."/>
            <person name="Ding Y."/>
            <person name="Chen G."/>
            <person name="Hawes A."/>
            <person name="Holder M."/>
            <person name="Jhangiani S."/>
            <person name="Johnson A."/>
            <person name="Khan Z."/>
            <person name="Li Z."/>
            <person name="Liu W."/>
            <person name="Liu X."/>
            <person name="Perez L."/>
            <person name="Shen H."/>
            <person name="Wang Q."/>
            <person name="Watt J."/>
            <person name="Xi L."/>
            <person name="Xin Y."/>
            <person name="Zhou J."/>
            <person name="Deng J."/>
            <person name="Jiang H."/>
            <person name="Liu Y."/>
            <person name="Qu J."/>
            <person name="Song X.-Z."/>
            <person name="Zhang L."/>
            <person name="Villasana D."/>
            <person name="Johnson A."/>
            <person name="Liu J."/>
            <person name="Liyanage D."/>
            <person name="Lorensuhewa L."/>
            <person name="Robinson T."/>
            <person name="Song A."/>
            <person name="Song B.-B."/>
            <person name="Dinh H."/>
            <person name="Thornton R."/>
            <person name="Coyle M."/>
            <person name="Francisco L."/>
            <person name="Jackson L."/>
            <person name="Javaid M."/>
            <person name="Korchina V."/>
            <person name="Kovar C."/>
            <person name="Mata R."/>
            <person name="Mathew T."/>
            <person name="Ngo R."/>
            <person name="Nguyen L."/>
            <person name="Nguyen N."/>
            <person name="Okwuonu G."/>
            <person name="Ongeri F."/>
            <person name="Pham C."/>
            <person name="Simmons D."/>
            <person name="Wilczek-Boney K."/>
            <person name="Hale W."/>
            <person name="Jakkamsetti A."/>
            <person name="Pham P."/>
            <person name="Ruth R."/>
            <person name="San Lucas F."/>
            <person name="Warren J."/>
            <person name="Zhang J."/>
            <person name="Zhao Z."/>
            <person name="Zhou C."/>
            <person name="Zhu D."/>
            <person name="Lee S."/>
            <person name="Bess C."/>
            <person name="Blankenburg K."/>
            <person name="Forbes L."/>
            <person name="Fu Q."/>
            <person name="Gubbala S."/>
            <person name="Hirani K."/>
            <person name="Jayaseelan J.C."/>
            <person name="Lara F."/>
            <person name="Munidasa M."/>
            <person name="Palculict T."/>
            <person name="Patil S."/>
            <person name="Pu L.-L."/>
            <person name="Saada N."/>
            <person name="Tang L."/>
            <person name="Weissenberger G."/>
            <person name="Zhu Y."/>
            <person name="Hemphill L."/>
            <person name="Shang Y."/>
            <person name="Youmans B."/>
            <person name="Ayvaz T."/>
            <person name="Ross M."/>
            <person name="Santibanez J."/>
            <person name="Aqrawi P."/>
            <person name="Gross S."/>
            <person name="Joshi V."/>
            <person name="Fowler G."/>
            <person name="Nazareth L."/>
            <person name="Reid J."/>
            <person name="Worley K."/>
            <person name="Petrosino J."/>
            <person name="Highlander S."/>
            <person name="Gibbs R."/>
        </authorList>
    </citation>
    <scope>NUCLEOTIDE SEQUENCE [LARGE SCALE GENOMIC DNA]</scope>
    <source>
        <strain evidence="1">ATCC 19414</strain>
    </source>
</reference>
<dbReference type="RefSeq" id="WP_003774969.1">
    <property type="nucleotide sequence ID" value="NZ_ACLK02000002.1"/>
</dbReference>
<organism evidence="1 2">
    <name type="scientific">Erysipelothrix rhusiopathiae ATCC 19414</name>
    <dbReference type="NCBI Taxonomy" id="525280"/>
    <lineage>
        <taxon>Bacteria</taxon>
        <taxon>Bacillati</taxon>
        <taxon>Bacillota</taxon>
        <taxon>Erysipelotrichia</taxon>
        <taxon>Erysipelotrichales</taxon>
        <taxon>Erysipelotrichaceae</taxon>
        <taxon>Erysipelothrix</taxon>
    </lineage>
</organism>
<evidence type="ECO:0000313" key="2">
    <source>
        <dbReference type="Proteomes" id="UP000003028"/>
    </source>
</evidence>
<proteinExistence type="predicted"/>
<comment type="caution">
    <text evidence="1">The sequence shown here is derived from an EMBL/GenBank/DDBJ whole genome shotgun (WGS) entry which is preliminary data.</text>
</comment>
<keyword evidence="2" id="KW-1185">Reference proteome</keyword>
<dbReference type="Proteomes" id="UP000003028">
    <property type="component" value="Unassembled WGS sequence"/>
</dbReference>
<dbReference type="EMBL" id="ACLK02000002">
    <property type="protein sequence ID" value="EFY08988.1"/>
    <property type="molecule type" value="Genomic_DNA"/>
</dbReference>
<protein>
    <submittedName>
        <fullName evidence="1">Uncharacterized protein</fullName>
    </submittedName>
</protein>
<gene>
    <name evidence="1" type="ORF">HMPREF0357_11095</name>
</gene>
<accession>E7FVR8</accession>
<dbReference type="AlphaFoldDB" id="E7FVR8"/>
<name>E7FVR8_ERYRH</name>
<evidence type="ECO:0000313" key="1">
    <source>
        <dbReference type="EMBL" id="EFY08988.1"/>
    </source>
</evidence>